<proteinExistence type="predicted"/>
<protein>
    <submittedName>
        <fullName evidence="2">Jg20041 protein</fullName>
    </submittedName>
</protein>
<evidence type="ECO:0000313" key="2">
    <source>
        <dbReference type="EMBL" id="CAH2230294.1"/>
    </source>
</evidence>
<evidence type="ECO:0000256" key="1">
    <source>
        <dbReference type="SAM" id="Phobius"/>
    </source>
</evidence>
<name>A0A8S4R5P7_9NEOP</name>
<evidence type="ECO:0000313" key="3">
    <source>
        <dbReference type="Proteomes" id="UP000838756"/>
    </source>
</evidence>
<keyword evidence="3" id="KW-1185">Reference proteome</keyword>
<accession>A0A8S4R5P7</accession>
<reference evidence="2" key="1">
    <citation type="submission" date="2022-03" db="EMBL/GenBank/DDBJ databases">
        <authorList>
            <person name="Lindestad O."/>
        </authorList>
    </citation>
    <scope>NUCLEOTIDE SEQUENCE</scope>
</reference>
<organism evidence="2 3">
    <name type="scientific">Pararge aegeria aegeria</name>
    <dbReference type="NCBI Taxonomy" id="348720"/>
    <lineage>
        <taxon>Eukaryota</taxon>
        <taxon>Metazoa</taxon>
        <taxon>Ecdysozoa</taxon>
        <taxon>Arthropoda</taxon>
        <taxon>Hexapoda</taxon>
        <taxon>Insecta</taxon>
        <taxon>Pterygota</taxon>
        <taxon>Neoptera</taxon>
        <taxon>Endopterygota</taxon>
        <taxon>Lepidoptera</taxon>
        <taxon>Glossata</taxon>
        <taxon>Ditrysia</taxon>
        <taxon>Papilionoidea</taxon>
        <taxon>Nymphalidae</taxon>
        <taxon>Satyrinae</taxon>
        <taxon>Satyrini</taxon>
        <taxon>Parargina</taxon>
        <taxon>Pararge</taxon>
    </lineage>
</organism>
<sequence>MAVDGTSQDQQCRKNSTTCNIFTKVELRLALTFTLAPQQHSMKHSTTWAACKANGVSSAGWSDPAGSRITDGSDQLSTEIGQEQQKKKSTVGIYLVFIYRHIFWLILMIKMKPPILFIPYLPQQAIQLSLIKTGCASSITTH</sequence>
<dbReference type="AlphaFoldDB" id="A0A8S4R5P7"/>
<keyword evidence="1" id="KW-0472">Membrane</keyword>
<keyword evidence="1" id="KW-1133">Transmembrane helix</keyword>
<feature type="transmembrane region" description="Helical" evidence="1">
    <location>
        <begin position="91"/>
        <end position="109"/>
    </location>
</feature>
<dbReference type="Proteomes" id="UP000838756">
    <property type="component" value="Unassembled WGS sequence"/>
</dbReference>
<keyword evidence="1" id="KW-0812">Transmembrane</keyword>
<comment type="caution">
    <text evidence="2">The sequence shown here is derived from an EMBL/GenBank/DDBJ whole genome shotgun (WGS) entry which is preliminary data.</text>
</comment>
<dbReference type="EMBL" id="CAKXAJ010024785">
    <property type="protein sequence ID" value="CAH2230294.1"/>
    <property type="molecule type" value="Genomic_DNA"/>
</dbReference>
<gene>
    <name evidence="2" type="primary">jg20041</name>
    <name evidence="2" type="ORF">PAEG_LOCUS9541</name>
</gene>